<accession>A0AA36F0P4</accession>
<dbReference type="AlphaFoldDB" id="A0AA36F0P4"/>
<comment type="subcellular location">
    <subcellularLocation>
        <location evidence="1">Cytoplasm</location>
    </subcellularLocation>
</comment>
<keyword evidence="3" id="KW-0963">Cytoplasm</keyword>
<evidence type="ECO:0000313" key="7">
    <source>
        <dbReference type="EMBL" id="CAI9720244.1"/>
    </source>
</evidence>
<organism evidence="7 8">
    <name type="scientific">Octopus vulgaris</name>
    <name type="common">Common octopus</name>
    <dbReference type="NCBI Taxonomy" id="6645"/>
    <lineage>
        <taxon>Eukaryota</taxon>
        <taxon>Metazoa</taxon>
        <taxon>Spiralia</taxon>
        <taxon>Lophotrochozoa</taxon>
        <taxon>Mollusca</taxon>
        <taxon>Cephalopoda</taxon>
        <taxon>Coleoidea</taxon>
        <taxon>Octopodiformes</taxon>
        <taxon>Octopoda</taxon>
        <taxon>Incirrata</taxon>
        <taxon>Octopodidae</taxon>
        <taxon>Octopus</taxon>
    </lineage>
</organism>
<evidence type="ECO:0000256" key="1">
    <source>
        <dbReference type="ARBA" id="ARBA00004496"/>
    </source>
</evidence>
<feature type="domain" description="F-box/LRR-repeat protein 15-like leucin rich repeat" evidence="6">
    <location>
        <begin position="143"/>
        <end position="290"/>
    </location>
</feature>
<dbReference type="InterPro" id="IPR032675">
    <property type="entry name" value="LRR_dom_sf"/>
</dbReference>
<dbReference type="EMBL" id="OX597816">
    <property type="protein sequence ID" value="CAI9720244.1"/>
    <property type="molecule type" value="Genomic_DNA"/>
</dbReference>
<dbReference type="Pfam" id="PF25372">
    <property type="entry name" value="DUF7885"/>
    <property type="match status" value="1"/>
</dbReference>
<evidence type="ECO:0000256" key="3">
    <source>
        <dbReference type="ARBA" id="ARBA00022490"/>
    </source>
</evidence>
<dbReference type="GO" id="GO:0019005">
    <property type="term" value="C:SCF ubiquitin ligase complex"/>
    <property type="evidence" value="ECO:0007669"/>
    <property type="project" value="TreeGrafter"/>
</dbReference>
<name>A0AA36F0P4_OCTVU</name>
<comment type="pathway">
    <text evidence="2">Protein modification; protein ubiquitination.</text>
</comment>
<evidence type="ECO:0000313" key="8">
    <source>
        <dbReference type="Proteomes" id="UP001162480"/>
    </source>
</evidence>
<keyword evidence="4" id="KW-0677">Repeat</keyword>
<sequence length="318" mass="36111">MPNEKAKHFNGVSNSKNCLLNGKKVLTFFLANMVANQPTSANFEKTFLDLPWQDVLWKQVLPYLSIKDLFSLRLVNSHCKRLAEGYFSSLKQLDISTVSDQITLTAFNIIIENTQNLTSLNLKNCTQCACEDTLVYLIERNPRLSKVSFKNCNALSDCVLLTLSTTCLHLTHLNLSHCTWLHNVGLVTIAFKCHSLKYLNISSCFNITDESIRILVFNCHKLTTLKFSGVYNITDYSIEMVSKACPELVHLDIQGCYRLTEACVKFIMTYCKSLQVLKAKNCQHISERCLLGLDESISVDVLHETLSRKKIPRITDQI</sequence>
<dbReference type="Gene3D" id="3.80.10.10">
    <property type="entry name" value="Ribonuclease Inhibitor"/>
    <property type="match status" value="1"/>
</dbReference>
<keyword evidence="8" id="KW-1185">Reference proteome</keyword>
<evidence type="ECO:0000256" key="4">
    <source>
        <dbReference type="ARBA" id="ARBA00022737"/>
    </source>
</evidence>
<dbReference type="GO" id="GO:0031146">
    <property type="term" value="P:SCF-dependent proteasomal ubiquitin-dependent protein catabolic process"/>
    <property type="evidence" value="ECO:0007669"/>
    <property type="project" value="TreeGrafter"/>
</dbReference>
<dbReference type="Proteomes" id="UP001162480">
    <property type="component" value="Chromosome 3"/>
</dbReference>
<dbReference type="PANTHER" id="PTHR13318:SF179">
    <property type="entry name" value="F-BOX_LRR-REPEAT PROTEIN 15"/>
    <property type="match status" value="1"/>
</dbReference>
<protein>
    <submittedName>
        <fullName evidence="7">F-box/LRR-repeat LRR-repeat 15-like</fullName>
    </submittedName>
</protein>
<dbReference type="CDD" id="cd22126">
    <property type="entry name" value="F-box_FBXL15"/>
    <property type="match status" value="1"/>
</dbReference>
<dbReference type="InterPro" id="IPR057207">
    <property type="entry name" value="FBXL15_LRR"/>
</dbReference>
<dbReference type="PANTHER" id="PTHR13318">
    <property type="entry name" value="PARTNER OF PAIRED, ISOFORM B-RELATED"/>
    <property type="match status" value="1"/>
</dbReference>
<dbReference type="InterPro" id="IPR006553">
    <property type="entry name" value="Leu-rich_rpt_Cys-con_subtyp"/>
</dbReference>
<evidence type="ECO:0000256" key="5">
    <source>
        <dbReference type="ARBA" id="ARBA00022786"/>
    </source>
</evidence>
<proteinExistence type="predicted"/>
<evidence type="ECO:0000259" key="6">
    <source>
        <dbReference type="Pfam" id="PF25372"/>
    </source>
</evidence>
<evidence type="ECO:0000256" key="2">
    <source>
        <dbReference type="ARBA" id="ARBA00004906"/>
    </source>
</evidence>
<dbReference type="SMART" id="SM00367">
    <property type="entry name" value="LRR_CC"/>
    <property type="match status" value="5"/>
</dbReference>
<gene>
    <name evidence="7" type="ORF">OCTVUL_1B028913</name>
</gene>
<dbReference type="SUPFAM" id="SSF52047">
    <property type="entry name" value="RNI-like"/>
    <property type="match status" value="1"/>
</dbReference>
<reference evidence="7" key="1">
    <citation type="submission" date="2023-08" db="EMBL/GenBank/DDBJ databases">
        <authorList>
            <person name="Alioto T."/>
            <person name="Alioto T."/>
            <person name="Gomez Garrido J."/>
        </authorList>
    </citation>
    <scope>NUCLEOTIDE SEQUENCE</scope>
</reference>
<keyword evidence="5" id="KW-0833">Ubl conjugation pathway</keyword>
<dbReference type="GO" id="GO:0005737">
    <property type="term" value="C:cytoplasm"/>
    <property type="evidence" value="ECO:0007669"/>
    <property type="project" value="UniProtKB-SubCell"/>
</dbReference>